<dbReference type="STRING" id="1921010.MMIC_P1396"/>
<dbReference type="GO" id="GO:0005249">
    <property type="term" value="F:voltage-gated potassium channel activity"/>
    <property type="evidence" value="ECO:0007669"/>
    <property type="project" value="TreeGrafter"/>
</dbReference>
<dbReference type="GO" id="GO:0035725">
    <property type="term" value="P:sodium ion transmembrane transport"/>
    <property type="evidence" value="ECO:0007669"/>
    <property type="project" value="TreeGrafter"/>
</dbReference>
<protein>
    <submittedName>
        <fullName evidence="2">cAMP-activated global transcriptional regulator CRP</fullName>
    </submittedName>
</protein>
<dbReference type="InterPro" id="IPR000595">
    <property type="entry name" value="cNMP-bd_dom"/>
</dbReference>
<dbReference type="AlphaFoldDB" id="A0A1L8CND9"/>
<dbReference type="InterPro" id="IPR014710">
    <property type="entry name" value="RmlC-like_jellyroll"/>
</dbReference>
<dbReference type="InterPro" id="IPR051413">
    <property type="entry name" value="K/Na_HCN_channel"/>
</dbReference>
<dbReference type="GO" id="GO:0003254">
    <property type="term" value="P:regulation of membrane depolarization"/>
    <property type="evidence" value="ECO:0007669"/>
    <property type="project" value="TreeGrafter"/>
</dbReference>
<reference evidence="2 3" key="1">
    <citation type="journal article" date="2017" name="Arch. Microbiol.">
        <title>Mariprofundus micogutta sp. nov., a novel iron-oxidizing zetaproteobacterium isolated from a deep-sea hydrothermal field at the Bayonnaise knoll of the Izu-Ogasawara arc, and a description of Mariprofundales ord. nov. and Zetaproteobacteria classis nov.</title>
        <authorList>
            <person name="Makita H."/>
            <person name="Tanaka E."/>
            <person name="Mitsunobu S."/>
            <person name="Miyazaki M."/>
            <person name="Nunoura T."/>
            <person name="Uematsu K."/>
            <person name="Takaki Y."/>
            <person name="Nishi S."/>
            <person name="Shimamura S."/>
            <person name="Takai K."/>
        </authorList>
    </citation>
    <scope>NUCLEOTIDE SEQUENCE [LARGE SCALE GENOMIC DNA]</scope>
    <source>
        <strain evidence="2 3">ET2</strain>
    </source>
</reference>
<evidence type="ECO:0000313" key="3">
    <source>
        <dbReference type="Proteomes" id="UP000231632"/>
    </source>
</evidence>
<dbReference type="Gene3D" id="2.60.120.10">
    <property type="entry name" value="Jelly Rolls"/>
    <property type="match status" value="1"/>
</dbReference>
<dbReference type="InterPro" id="IPR018490">
    <property type="entry name" value="cNMP-bd_dom_sf"/>
</dbReference>
<dbReference type="OrthoDB" id="5288872at2"/>
<dbReference type="PANTHER" id="PTHR45689:SF5">
    <property type="entry name" value="I[[H]] CHANNEL, ISOFORM E"/>
    <property type="match status" value="1"/>
</dbReference>
<name>A0A1L8CND9_9PROT</name>
<dbReference type="Pfam" id="PF00027">
    <property type="entry name" value="cNMP_binding"/>
    <property type="match status" value="1"/>
</dbReference>
<dbReference type="PANTHER" id="PTHR45689">
    <property type="entry name" value="I[[H]] CHANNEL, ISOFORM E"/>
    <property type="match status" value="1"/>
</dbReference>
<dbReference type="PROSITE" id="PS50042">
    <property type="entry name" value="CNMP_BINDING_3"/>
    <property type="match status" value="1"/>
</dbReference>
<evidence type="ECO:0000259" key="1">
    <source>
        <dbReference type="PROSITE" id="PS50042"/>
    </source>
</evidence>
<dbReference type="SUPFAM" id="SSF51206">
    <property type="entry name" value="cAMP-binding domain-like"/>
    <property type="match status" value="1"/>
</dbReference>
<dbReference type="SMART" id="SM00100">
    <property type="entry name" value="cNMP"/>
    <property type="match status" value="1"/>
</dbReference>
<dbReference type="EMBL" id="BDFD01000010">
    <property type="protein sequence ID" value="GAV20431.1"/>
    <property type="molecule type" value="Genomic_DNA"/>
</dbReference>
<sequence>MTGLEAIDDKIAMMQSMPVFGGVSGEALKFLLSLSERRNFNRWDYIFHEGDTAASMFVIQSGEVAVLKLREEHELLLKELQQGDCFGEMALLDLYSRSCSVQALNDVEVIEISQSAVFKLHEHNLEQFTIIQMNIGREISRRLRLTGDQLFLATQA</sequence>
<organism evidence="2 3">
    <name type="scientific">Mariprofundus micogutta</name>
    <dbReference type="NCBI Taxonomy" id="1921010"/>
    <lineage>
        <taxon>Bacteria</taxon>
        <taxon>Pseudomonadati</taxon>
        <taxon>Pseudomonadota</taxon>
        <taxon>Candidatius Mariprofundia</taxon>
        <taxon>Mariprofundales</taxon>
        <taxon>Mariprofundaceae</taxon>
        <taxon>Mariprofundus</taxon>
    </lineage>
</organism>
<proteinExistence type="predicted"/>
<feature type="domain" description="Cyclic nucleotide-binding" evidence="1">
    <location>
        <begin position="19"/>
        <end position="120"/>
    </location>
</feature>
<dbReference type="RefSeq" id="WP_072659741.1">
    <property type="nucleotide sequence ID" value="NZ_BDFD01000010.1"/>
</dbReference>
<evidence type="ECO:0000313" key="2">
    <source>
        <dbReference type="EMBL" id="GAV20431.1"/>
    </source>
</evidence>
<keyword evidence="3" id="KW-1185">Reference proteome</keyword>
<dbReference type="CDD" id="cd00038">
    <property type="entry name" value="CAP_ED"/>
    <property type="match status" value="1"/>
</dbReference>
<dbReference type="GO" id="GO:0098855">
    <property type="term" value="C:HCN channel complex"/>
    <property type="evidence" value="ECO:0007669"/>
    <property type="project" value="TreeGrafter"/>
</dbReference>
<comment type="caution">
    <text evidence="2">The sequence shown here is derived from an EMBL/GenBank/DDBJ whole genome shotgun (WGS) entry which is preliminary data.</text>
</comment>
<gene>
    <name evidence="2" type="ORF">MMIC_P1396</name>
</gene>
<dbReference type="Proteomes" id="UP000231632">
    <property type="component" value="Unassembled WGS sequence"/>
</dbReference>
<accession>A0A1L8CND9</accession>